<dbReference type="GO" id="GO:0005886">
    <property type="term" value="C:plasma membrane"/>
    <property type="evidence" value="ECO:0007669"/>
    <property type="project" value="UniProtKB-SubCell"/>
</dbReference>
<dbReference type="PROSITE" id="PS50156">
    <property type="entry name" value="SSD"/>
    <property type="match status" value="2"/>
</dbReference>
<comment type="subcellular location">
    <subcellularLocation>
        <location evidence="1">Cell membrane</location>
        <topology evidence="1">Multi-pass membrane protein</topology>
    </subcellularLocation>
</comment>
<keyword evidence="10" id="KW-1185">Reference proteome</keyword>
<dbReference type="SUPFAM" id="SSF82866">
    <property type="entry name" value="Multidrug efflux transporter AcrB transmembrane domain"/>
    <property type="match status" value="2"/>
</dbReference>
<feature type="transmembrane region" description="Helical" evidence="7">
    <location>
        <begin position="694"/>
        <end position="712"/>
    </location>
</feature>
<evidence type="ECO:0000313" key="9">
    <source>
        <dbReference type="EMBL" id="TYL38018.1"/>
    </source>
</evidence>
<comment type="caution">
    <text evidence="9">The sequence shown here is derived from an EMBL/GenBank/DDBJ whole genome shotgun (WGS) entry which is preliminary data.</text>
</comment>
<evidence type="ECO:0000256" key="7">
    <source>
        <dbReference type="SAM" id="Phobius"/>
    </source>
</evidence>
<sequence>MGRIDDTIDRIAAIVTAHNRLVLLVMLVATAGVLMGIPQIEAEQEEAFGDELETQTEVGEAAEYVDDNYADEDDEPTATSNVYVRDDTGNALSQAALLEALEYQQEVTESDAVADSLEEDGVVGPPNAIAMQLAGDPDADVDEQIEALEAADDDEVAAVVERTFTGGEATQAFLPASYESGTAEAESFRMQFEFEVDEAPENQLASPPEDAQRTLFEAAEERDDPDVFTLGEFAQEPWIEQQQSDTVWLILPPALVLVLAVLAFAYRDVVDVLIGFVGVVVSVLWMFGILGWLGIPAGMTIIIGPVLIVALSIDFGLHVFMRYREHRGPEDGIREAMSRSTGSVAVAFLLVALTAAIGFLSNLTSPLSMIRELGIGITLGVLSAFVIFVTLVPALKIGADGLLERFGFDRRKTALGKGRYLRPVLSSGVHVARRAAPVVVVVALVAGTAGGLAYADIDRQGFQQDIEVADWKTELPGPMAWEAADTEYQQNLAYEQEQYQGDHEFTSSTRFLVDGDPTDPETLEAVADGHAAADDSDVTYSQGGEVAVLSPLSVMAETAATDEEFAEVYHGADTTGDGVPNQDVDEVYDALFDAAPEQAEQVIERTDDGEYRTLLVHVPVQQGLDVGEQGDAMHDIADEMEDGSAASVTPVGVATLNNAELAVLADDIMETMLIALAGVLVALAAIYRFERDSALLGALTVVPIALVVGLVIGSMSLFGVPLTFVTALLMSITIGLGIDYNIHVSDRFAQALERGADPATALYTAVTGTGGALLGSALTSGAAFATLLLHPGPQIRSFGAIVVLALALSFLLSVFVLPSLLYLWATRVAEWDAAESHETRPSVADND</sequence>
<accession>A0A8J8TQ20</accession>
<dbReference type="Pfam" id="PF03176">
    <property type="entry name" value="MMPL"/>
    <property type="match status" value="2"/>
</dbReference>
<dbReference type="EMBL" id="PHNJ01000007">
    <property type="protein sequence ID" value="TYL38018.1"/>
    <property type="molecule type" value="Genomic_DNA"/>
</dbReference>
<feature type="transmembrane region" description="Helical" evidence="7">
    <location>
        <begin position="342"/>
        <end position="361"/>
    </location>
</feature>
<evidence type="ECO:0000256" key="5">
    <source>
        <dbReference type="ARBA" id="ARBA00022989"/>
    </source>
</evidence>
<feature type="transmembrane region" description="Helical" evidence="7">
    <location>
        <begin position="301"/>
        <end position="321"/>
    </location>
</feature>
<dbReference type="Proteomes" id="UP000766904">
    <property type="component" value="Unassembled WGS sequence"/>
</dbReference>
<evidence type="ECO:0000256" key="1">
    <source>
        <dbReference type="ARBA" id="ARBA00004651"/>
    </source>
</evidence>
<comment type="similarity">
    <text evidence="2">Belongs to the resistance-nodulation-cell division (RND) (TC 2.A.6) family. MmpL subfamily.</text>
</comment>
<feature type="transmembrane region" description="Helical" evidence="7">
    <location>
        <begin position="718"/>
        <end position="740"/>
    </location>
</feature>
<evidence type="ECO:0000313" key="10">
    <source>
        <dbReference type="Proteomes" id="UP000766904"/>
    </source>
</evidence>
<feature type="transmembrane region" description="Helical" evidence="7">
    <location>
        <begin position="247"/>
        <end position="266"/>
    </location>
</feature>
<feature type="transmembrane region" description="Helical" evidence="7">
    <location>
        <begin position="435"/>
        <end position="455"/>
    </location>
</feature>
<feature type="transmembrane region" description="Helical" evidence="7">
    <location>
        <begin position="761"/>
        <end position="789"/>
    </location>
</feature>
<dbReference type="PANTHER" id="PTHR33406">
    <property type="entry name" value="MEMBRANE PROTEIN MJ1562-RELATED"/>
    <property type="match status" value="1"/>
</dbReference>
<feature type="transmembrane region" description="Helical" evidence="7">
    <location>
        <begin position="21"/>
        <end position="40"/>
    </location>
</feature>
<evidence type="ECO:0000256" key="3">
    <source>
        <dbReference type="ARBA" id="ARBA00022475"/>
    </source>
</evidence>
<dbReference type="InterPro" id="IPR004869">
    <property type="entry name" value="MMPL_dom"/>
</dbReference>
<keyword evidence="4 7" id="KW-0812">Transmembrane</keyword>
<evidence type="ECO:0000256" key="4">
    <source>
        <dbReference type="ARBA" id="ARBA00022692"/>
    </source>
</evidence>
<name>A0A8J8TQ20_9EURY</name>
<feature type="transmembrane region" description="Helical" evidence="7">
    <location>
        <begin position="373"/>
        <end position="395"/>
    </location>
</feature>
<feature type="transmembrane region" description="Helical" evidence="7">
    <location>
        <begin position="273"/>
        <end position="295"/>
    </location>
</feature>
<feature type="transmembrane region" description="Helical" evidence="7">
    <location>
        <begin position="795"/>
        <end position="817"/>
    </location>
</feature>
<dbReference type="RefSeq" id="WP_148858673.1">
    <property type="nucleotide sequence ID" value="NZ_PHNJ01000007.1"/>
</dbReference>
<reference evidence="9" key="1">
    <citation type="submission" date="2017-11" db="EMBL/GenBank/DDBJ databases">
        <authorList>
            <person name="Kajale S.C."/>
            <person name="Sharma A."/>
        </authorList>
    </citation>
    <scope>NUCLEOTIDE SEQUENCE</scope>
    <source>
        <strain evidence="9">LS1_42</strain>
    </source>
</reference>
<protein>
    <submittedName>
        <fullName evidence="9">RND transporter</fullName>
    </submittedName>
</protein>
<dbReference type="AlphaFoldDB" id="A0A8J8TQ20"/>
<keyword evidence="6 7" id="KW-0472">Membrane</keyword>
<keyword evidence="3" id="KW-1003">Cell membrane</keyword>
<organism evidence="9 10">
    <name type="scientific">Natronococcus pandeyae</name>
    <dbReference type="NCBI Taxonomy" id="2055836"/>
    <lineage>
        <taxon>Archaea</taxon>
        <taxon>Methanobacteriati</taxon>
        <taxon>Methanobacteriota</taxon>
        <taxon>Stenosarchaea group</taxon>
        <taxon>Halobacteria</taxon>
        <taxon>Halobacteriales</taxon>
        <taxon>Natrialbaceae</taxon>
        <taxon>Natronococcus</taxon>
    </lineage>
</organism>
<dbReference type="PANTHER" id="PTHR33406:SF6">
    <property type="entry name" value="MEMBRANE PROTEIN YDGH-RELATED"/>
    <property type="match status" value="1"/>
</dbReference>
<dbReference type="OrthoDB" id="42357at2157"/>
<dbReference type="Gene3D" id="1.20.1640.10">
    <property type="entry name" value="Multidrug efflux transporter AcrB transmembrane domain"/>
    <property type="match status" value="2"/>
</dbReference>
<feature type="transmembrane region" description="Helical" evidence="7">
    <location>
        <begin position="668"/>
        <end position="687"/>
    </location>
</feature>
<dbReference type="InterPro" id="IPR050545">
    <property type="entry name" value="Mycobact_MmpL"/>
</dbReference>
<dbReference type="InterPro" id="IPR000731">
    <property type="entry name" value="SSD"/>
</dbReference>
<evidence type="ECO:0000256" key="6">
    <source>
        <dbReference type="ARBA" id="ARBA00023136"/>
    </source>
</evidence>
<proteinExistence type="inferred from homology"/>
<evidence type="ECO:0000256" key="2">
    <source>
        <dbReference type="ARBA" id="ARBA00010157"/>
    </source>
</evidence>
<feature type="domain" description="SSD" evidence="8">
    <location>
        <begin position="273"/>
        <end position="398"/>
    </location>
</feature>
<feature type="domain" description="SSD" evidence="8">
    <location>
        <begin position="667"/>
        <end position="823"/>
    </location>
</feature>
<gene>
    <name evidence="9" type="ORF">CV102_14320</name>
</gene>
<evidence type="ECO:0000259" key="8">
    <source>
        <dbReference type="PROSITE" id="PS50156"/>
    </source>
</evidence>
<keyword evidence="5 7" id="KW-1133">Transmembrane helix</keyword>